<evidence type="ECO:0000256" key="8">
    <source>
        <dbReference type="SAM" id="MobiDB-lite"/>
    </source>
</evidence>
<reference evidence="10 11" key="1">
    <citation type="journal article" date="2023" name="Plants (Basel)">
        <title>Bridging the Gap: Combining Genomics and Transcriptomics Approaches to Understand Stylosanthes scabra, an Orphan Legume from the Brazilian Caatinga.</title>
        <authorList>
            <person name="Ferreira-Neto J.R.C."/>
            <person name="da Silva M.D."/>
            <person name="Binneck E."/>
            <person name="de Melo N.F."/>
            <person name="da Silva R.H."/>
            <person name="de Melo A.L.T.M."/>
            <person name="Pandolfi V."/>
            <person name="Bustamante F.O."/>
            <person name="Brasileiro-Vidal A.C."/>
            <person name="Benko-Iseppon A.M."/>
        </authorList>
    </citation>
    <scope>NUCLEOTIDE SEQUENCE [LARGE SCALE GENOMIC DNA]</scope>
    <source>
        <tissue evidence="10">Leaves</tissue>
    </source>
</reference>
<dbReference type="InterPro" id="IPR012677">
    <property type="entry name" value="Nucleotide-bd_a/b_plait_sf"/>
</dbReference>
<evidence type="ECO:0000256" key="1">
    <source>
        <dbReference type="ARBA" id="ARBA00004123"/>
    </source>
</evidence>
<feature type="compositionally biased region" description="Basic and acidic residues" evidence="8">
    <location>
        <begin position="723"/>
        <end position="737"/>
    </location>
</feature>
<comment type="subcellular location">
    <subcellularLocation>
        <location evidence="1">Nucleus</location>
    </subcellularLocation>
</comment>
<keyword evidence="5" id="KW-0508">mRNA splicing</keyword>
<organism evidence="10 11">
    <name type="scientific">Stylosanthes scabra</name>
    <dbReference type="NCBI Taxonomy" id="79078"/>
    <lineage>
        <taxon>Eukaryota</taxon>
        <taxon>Viridiplantae</taxon>
        <taxon>Streptophyta</taxon>
        <taxon>Embryophyta</taxon>
        <taxon>Tracheophyta</taxon>
        <taxon>Spermatophyta</taxon>
        <taxon>Magnoliopsida</taxon>
        <taxon>eudicotyledons</taxon>
        <taxon>Gunneridae</taxon>
        <taxon>Pentapetalae</taxon>
        <taxon>rosids</taxon>
        <taxon>fabids</taxon>
        <taxon>Fabales</taxon>
        <taxon>Fabaceae</taxon>
        <taxon>Papilionoideae</taxon>
        <taxon>50 kb inversion clade</taxon>
        <taxon>dalbergioids sensu lato</taxon>
        <taxon>Dalbergieae</taxon>
        <taxon>Pterocarpus clade</taxon>
        <taxon>Stylosanthes</taxon>
    </lineage>
</organism>
<feature type="region of interest" description="Disordered" evidence="8">
    <location>
        <begin position="475"/>
        <end position="563"/>
    </location>
</feature>
<dbReference type="Gene3D" id="1.25.40.10">
    <property type="entry name" value="Tetratricopeptide repeat domain"/>
    <property type="match status" value="3"/>
</dbReference>
<dbReference type="InterPro" id="IPR011990">
    <property type="entry name" value="TPR-like_helical_dom_sf"/>
</dbReference>
<evidence type="ECO:0000313" key="11">
    <source>
        <dbReference type="Proteomes" id="UP001341840"/>
    </source>
</evidence>
<dbReference type="PANTHER" id="PTHR17204">
    <property type="entry name" value="PRE-MRNA PROCESSING PROTEIN PRP39-RELATED"/>
    <property type="match status" value="1"/>
</dbReference>
<dbReference type="SMART" id="SM00386">
    <property type="entry name" value="HAT"/>
    <property type="match status" value="7"/>
</dbReference>
<dbReference type="Pfam" id="PF05391">
    <property type="entry name" value="Lsm_interact"/>
    <property type="match status" value="1"/>
</dbReference>
<evidence type="ECO:0000256" key="7">
    <source>
        <dbReference type="PROSITE-ProRule" id="PRU00176"/>
    </source>
</evidence>
<dbReference type="InterPro" id="IPR008847">
    <property type="entry name" value="Suf"/>
</dbReference>
<keyword evidence="11" id="KW-1185">Reference proteome</keyword>
<feature type="compositionally biased region" description="Basic and acidic residues" evidence="8">
    <location>
        <begin position="535"/>
        <end position="562"/>
    </location>
</feature>
<protein>
    <recommendedName>
        <fullName evidence="9">RRM domain-containing protein</fullName>
    </recommendedName>
</protein>
<feature type="compositionally biased region" description="Basic and acidic residues" evidence="8">
    <location>
        <begin position="676"/>
        <end position="691"/>
    </location>
</feature>
<evidence type="ECO:0000256" key="2">
    <source>
        <dbReference type="ARBA" id="ARBA00022664"/>
    </source>
</evidence>
<evidence type="ECO:0000256" key="4">
    <source>
        <dbReference type="ARBA" id="ARBA00022884"/>
    </source>
</evidence>
<proteinExistence type="predicted"/>
<dbReference type="InterPro" id="IPR035979">
    <property type="entry name" value="RBD_domain_sf"/>
</dbReference>
<gene>
    <name evidence="10" type="ORF">PIB30_026784</name>
</gene>
<feature type="region of interest" description="Disordered" evidence="8">
    <location>
        <begin position="1"/>
        <end position="63"/>
    </location>
</feature>
<dbReference type="SMART" id="SM00360">
    <property type="entry name" value="RRM"/>
    <property type="match status" value="1"/>
</dbReference>
<feature type="compositionally biased region" description="Basic and acidic residues" evidence="8">
    <location>
        <begin position="500"/>
        <end position="522"/>
    </location>
</feature>
<sequence length="737" mass="84927">MVHPHEGDSVLESSPEPNKHEELEALEDDEQNNKETSLDQTAMQSGEKEEVMQDMSSDEAQQNQQLQAIEAELADNPYIYDSHSQYIKLLMKMGNIEKLRAAREAMSELFPLSPAMWQEWIKDELSPDNGFQDSFSSIEKLYERAVFDYMYVSLWCDYINALQELDPIVQQRLPAGISKARDLFERALTAAGLHVAEGSKIWEAYRQYEQDILLTIDETDIQAKGKQVQRIRGLFRRQLSVPLADMSSTLTKYKTWEEEQGSVQDPNVLSAYQKALEMYNARVHFEEHVTRLDSPVPERLQHYLSYLKFEDTYNLPARVQVLYERAITDFPTSPNLWLDYTRYVDKHLKHASDYLSPHMKNTEGLLRLHAYWARLEAKLGKDITAARGVWENFVKICGSMLETWKGYIAMEVELGHINEARSIYRRCYSNSFFGTGSEDICHSWLRFEREFGNLKDFDHALQKVTRLLEQPRLVRMQQESSTIEENENNLRKNAYNKRKLGSDISKEHSPAKRQRGVDRVADKAPAGNKHQGRNSSHETKVEDVNPRNNKSHDNLPPKESKTYSDQCTAFISNINLKANYEHIRNFFSDVGGVVAIRILNDKFTGQSKGLAYVDFMDHEHLSAALTKNKQKLLGKRLSIVRSYPKRGRMESSAPKSLKEHADAPDQSSQQGSMSKETGDTSKLDVKDEGISSRKPRKNTFAVPRNVRPLGFTANRSKTEEDDEKPKSNDEFRKMFIR</sequence>
<keyword evidence="3" id="KW-0677">Repeat</keyword>
<evidence type="ECO:0000256" key="5">
    <source>
        <dbReference type="ARBA" id="ARBA00023187"/>
    </source>
</evidence>
<evidence type="ECO:0000256" key="3">
    <source>
        <dbReference type="ARBA" id="ARBA00022737"/>
    </source>
</evidence>
<dbReference type="Gene3D" id="3.30.70.330">
    <property type="match status" value="1"/>
</dbReference>
<evidence type="ECO:0000313" key="10">
    <source>
        <dbReference type="EMBL" id="MED6206455.1"/>
    </source>
</evidence>
<evidence type="ECO:0000259" key="9">
    <source>
        <dbReference type="PROSITE" id="PS50102"/>
    </source>
</evidence>
<dbReference type="Pfam" id="PF00076">
    <property type="entry name" value="RRM_1"/>
    <property type="match status" value="1"/>
</dbReference>
<keyword evidence="6" id="KW-0539">Nucleus</keyword>
<feature type="region of interest" description="Disordered" evidence="8">
    <location>
        <begin position="643"/>
        <end position="737"/>
    </location>
</feature>
<dbReference type="SUPFAM" id="SSF48452">
    <property type="entry name" value="TPR-like"/>
    <property type="match status" value="1"/>
</dbReference>
<comment type="caution">
    <text evidence="10">The sequence shown here is derived from an EMBL/GenBank/DDBJ whole genome shotgun (WGS) entry which is preliminary data.</text>
</comment>
<feature type="domain" description="RRM" evidence="9">
    <location>
        <begin position="567"/>
        <end position="644"/>
    </location>
</feature>
<dbReference type="Pfam" id="PF05843">
    <property type="entry name" value="Suf"/>
    <property type="match status" value="1"/>
</dbReference>
<name>A0ABU6Y7V0_9FABA</name>
<dbReference type="InterPro" id="IPR003107">
    <property type="entry name" value="HAT"/>
</dbReference>
<dbReference type="InterPro" id="IPR008669">
    <property type="entry name" value="LSM_interact"/>
</dbReference>
<keyword evidence="2" id="KW-0507">mRNA processing</keyword>
<dbReference type="EMBL" id="JASCZI010241757">
    <property type="protein sequence ID" value="MED6206455.1"/>
    <property type="molecule type" value="Genomic_DNA"/>
</dbReference>
<evidence type="ECO:0000256" key="6">
    <source>
        <dbReference type="ARBA" id="ARBA00023242"/>
    </source>
</evidence>
<keyword evidence="4 7" id="KW-0694">RNA-binding</keyword>
<dbReference type="Proteomes" id="UP001341840">
    <property type="component" value="Unassembled WGS sequence"/>
</dbReference>
<dbReference type="PROSITE" id="PS50102">
    <property type="entry name" value="RRM"/>
    <property type="match status" value="1"/>
</dbReference>
<dbReference type="InterPro" id="IPR000504">
    <property type="entry name" value="RRM_dom"/>
</dbReference>
<feature type="compositionally biased region" description="Polar residues" evidence="8">
    <location>
        <begin position="665"/>
        <end position="675"/>
    </location>
</feature>
<dbReference type="PANTHER" id="PTHR17204:SF25">
    <property type="entry name" value="RRM DOMAIN-CONTAINING PROTEIN"/>
    <property type="match status" value="1"/>
</dbReference>
<accession>A0ABU6Y7V0</accession>
<feature type="compositionally biased region" description="Polar residues" evidence="8">
    <location>
        <begin position="54"/>
        <end position="63"/>
    </location>
</feature>
<dbReference type="SUPFAM" id="SSF54928">
    <property type="entry name" value="RNA-binding domain, RBD"/>
    <property type="match status" value="1"/>
</dbReference>